<dbReference type="RefSeq" id="WP_337693808.1">
    <property type="nucleotide sequence ID" value="NZ_JBBEGN010000002.1"/>
</dbReference>
<dbReference type="InterPro" id="IPR029032">
    <property type="entry name" value="AhpD-like"/>
</dbReference>
<dbReference type="EC" id="4.1.1.44" evidence="2"/>
<evidence type="ECO:0000313" key="2">
    <source>
        <dbReference type="EMBL" id="MEJ2867186.1"/>
    </source>
</evidence>
<reference evidence="2 3" key="1">
    <citation type="submission" date="2024-03" db="EMBL/GenBank/DDBJ databases">
        <title>Actinomycetospora sp. OC33-EN08, a novel actinomycete isolated from wild orchid (Aerides multiflora).</title>
        <authorList>
            <person name="Suriyachadkun C."/>
        </authorList>
    </citation>
    <scope>NUCLEOTIDE SEQUENCE [LARGE SCALE GENOMIC DNA]</scope>
    <source>
        <strain evidence="2 3">OC33-EN08</strain>
    </source>
</reference>
<proteinExistence type="predicted"/>
<dbReference type="PANTHER" id="PTHR33570">
    <property type="entry name" value="4-CARBOXYMUCONOLACTONE DECARBOXYLASE FAMILY PROTEIN"/>
    <property type="match status" value="1"/>
</dbReference>
<evidence type="ECO:0000313" key="3">
    <source>
        <dbReference type="Proteomes" id="UP001385809"/>
    </source>
</evidence>
<dbReference type="GO" id="GO:0047575">
    <property type="term" value="F:4-carboxymuconolactone decarboxylase activity"/>
    <property type="evidence" value="ECO:0007669"/>
    <property type="project" value="UniProtKB-EC"/>
</dbReference>
<accession>A0ABU8MJP8</accession>
<dbReference type="Pfam" id="PF02627">
    <property type="entry name" value="CMD"/>
    <property type="match status" value="1"/>
</dbReference>
<dbReference type="InterPro" id="IPR012788">
    <property type="entry name" value="Decarb_PcaC"/>
</dbReference>
<organism evidence="2 3">
    <name type="scientific">Actinomycetospora aurantiaca</name>
    <dbReference type="NCBI Taxonomy" id="3129233"/>
    <lineage>
        <taxon>Bacteria</taxon>
        <taxon>Bacillati</taxon>
        <taxon>Actinomycetota</taxon>
        <taxon>Actinomycetes</taxon>
        <taxon>Pseudonocardiales</taxon>
        <taxon>Pseudonocardiaceae</taxon>
        <taxon>Actinomycetospora</taxon>
    </lineage>
</organism>
<dbReference type="InterPro" id="IPR003779">
    <property type="entry name" value="CMD-like"/>
</dbReference>
<protein>
    <submittedName>
        <fullName evidence="2">4-carboxymuconolactone decarboxylase</fullName>
        <ecNumber evidence="2">4.1.1.44</ecNumber>
    </submittedName>
</protein>
<dbReference type="Gene3D" id="1.20.1290.10">
    <property type="entry name" value="AhpD-like"/>
    <property type="match status" value="1"/>
</dbReference>
<dbReference type="NCBIfam" id="TIGR02425">
    <property type="entry name" value="decarb_PcaC"/>
    <property type="match status" value="1"/>
</dbReference>
<sequence>MSAELDPAGLATRREVLGDEHVDRAIANTDGTTEEFQAFITRYAWDGIWNRPGLDRRQRSIVTLSVLAALHHDGELAMHVRAAVRNGLTREEIREVLLQVGVYAGVPAANRAFAVAQRVLAEIGDVPESDARS</sequence>
<evidence type="ECO:0000259" key="1">
    <source>
        <dbReference type="Pfam" id="PF02627"/>
    </source>
</evidence>
<gene>
    <name evidence="2" type="primary">pcaC</name>
    <name evidence="2" type="ORF">WCD74_05375</name>
</gene>
<name>A0ABU8MJP8_9PSEU</name>
<dbReference type="EMBL" id="JBBEGN010000002">
    <property type="protein sequence ID" value="MEJ2867186.1"/>
    <property type="molecule type" value="Genomic_DNA"/>
</dbReference>
<keyword evidence="2" id="KW-0456">Lyase</keyword>
<dbReference type="InterPro" id="IPR052512">
    <property type="entry name" value="4CMD/NDH-1_regulator"/>
</dbReference>
<dbReference type="SUPFAM" id="SSF69118">
    <property type="entry name" value="AhpD-like"/>
    <property type="match status" value="1"/>
</dbReference>
<dbReference type="Proteomes" id="UP001385809">
    <property type="component" value="Unassembled WGS sequence"/>
</dbReference>
<dbReference type="PANTHER" id="PTHR33570:SF2">
    <property type="entry name" value="CARBOXYMUCONOLACTONE DECARBOXYLASE-LIKE DOMAIN-CONTAINING PROTEIN"/>
    <property type="match status" value="1"/>
</dbReference>
<feature type="domain" description="Carboxymuconolactone decarboxylase-like" evidence="1">
    <location>
        <begin position="35"/>
        <end position="117"/>
    </location>
</feature>
<keyword evidence="3" id="KW-1185">Reference proteome</keyword>
<comment type="caution">
    <text evidence="2">The sequence shown here is derived from an EMBL/GenBank/DDBJ whole genome shotgun (WGS) entry which is preliminary data.</text>
</comment>